<dbReference type="PANTHER" id="PTHR43213:SF4">
    <property type="entry name" value="7-METHYL-GTP PYROPHOSPHATASE"/>
    <property type="match status" value="1"/>
</dbReference>
<evidence type="ECO:0000313" key="3">
    <source>
        <dbReference type="Proteomes" id="UP000179807"/>
    </source>
</evidence>
<evidence type="ECO:0000256" key="1">
    <source>
        <dbReference type="ARBA" id="ARBA00022801"/>
    </source>
</evidence>
<gene>
    <name evidence="2" type="ORF">TRFO_17358</name>
</gene>
<dbReference type="VEuPathDB" id="TrichDB:TRFO_17358"/>
<dbReference type="Pfam" id="PF02545">
    <property type="entry name" value="Maf"/>
    <property type="match status" value="1"/>
</dbReference>
<dbReference type="PIRSF" id="PIRSF006305">
    <property type="entry name" value="Maf"/>
    <property type="match status" value="1"/>
</dbReference>
<sequence>MPNFFVRKNENSYLLSFMKVILGSSSKWRQNLAKKHLGYDVSLLPADIDEKKVAHEANPKTPQEHTTVIAKAKLEHLLTKVTDPKTIIICCDTIVYFDGNILEKPTDHDDCVNMIKMWSKNGDRTEIYTAVAIGSTEPRIILSAVERADVVMTRDLKDEEIEPYIKESGCIQSSGSVIVESLIDMNAAVIDGDQTVIEGLPISCVKRMIEEIAKKF</sequence>
<reference evidence="2" key="1">
    <citation type="submission" date="2016-10" db="EMBL/GenBank/DDBJ databases">
        <authorList>
            <person name="Benchimol M."/>
            <person name="Almeida L.G."/>
            <person name="Vasconcelos A.T."/>
            <person name="Perreira-Neves A."/>
            <person name="Rosa I.A."/>
            <person name="Tasca T."/>
            <person name="Bogo M.R."/>
            <person name="de Souza W."/>
        </authorList>
    </citation>
    <scope>NUCLEOTIDE SEQUENCE [LARGE SCALE GENOMIC DNA]</scope>
    <source>
        <strain evidence="2">K</strain>
    </source>
</reference>
<dbReference type="RefSeq" id="XP_068365868.1">
    <property type="nucleotide sequence ID" value="XM_068499537.1"/>
</dbReference>
<dbReference type="PANTHER" id="PTHR43213">
    <property type="entry name" value="BIFUNCTIONAL DTTP/UTP PYROPHOSPHATASE/METHYLTRANSFERASE PROTEIN-RELATED"/>
    <property type="match status" value="1"/>
</dbReference>
<accession>A0A1J4KSE4</accession>
<dbReference type="InterPro" id="IPR003697">
    <property type="entry name" value="Maf-like"/>
</dbReference>
<keyword evidence="3" id="KW-1185">Reference proteome</keyword>
<comment type="caution">
    <text evidence="2">The sequence shown here is derived from an EMBL/GenBank/DDBJ whole genome shotgun (WGS) entry which is preliminary data.</text>
</comment>
<dbReference type="AlphaFoldDB" id="A0A1J4KSE4"/>
<dbReference type="EMBL" id="MLAK01000557">
    <property type="protein sequence ID" value="OHT12732.1"/>
    <property type="molecule type" value="Genomic_DNA"/>
</dbReference>
<dbReference type="GeneID" id="94834241"/>
<dbReference type="GO" id="GO:0047429">
    <property type="term" value="F:nucleoside triphosphate diphosphatase activity"/>
    <property type="evidence" value="ECO:0007669"/>
    <property type="project" value="InterPro"/>
</dbReference>
<dbReference type="Proteomes" id="UP000179807">
    <property type="component" value="Unassembled WGS sequence"/>
</dbReference>
<name>A0A1J4KSE4_9EUKA</name>
<dbReference type="OrthoDB" id="10267058at2759"/>
<dbReference type="InterPro" id="IPR029001">
    <property type="entry name" value="ITPase-like_fam"/>
</dbReference>
<evidence type="ECO:0000313" key="2">
    <source>
        <dbReference type="EMBL" id="OHT12732.1"/>
    </source>
</evidence>
<dbReference type="Gene3D" id="3.90.950.10">
    <property type="match status" value="1"/>
</dbReference>
<protein>
    <submittedName>
        <fullName evidence="2">Maf-like protein</fullName>
    </submittedName>
</protein>
<dbReference type="SUPFAM" id="SSF52972">
    <property type="entry name" value="ITPase-like"/>
    <property type="match status" value="1"/>
</dbReference>
<organism evidence="2 3">
    <name type="scientific">Tritrichomonas foetus</name>
    <dbReference type="NCBI Taxonomy" id="1144522"/>
    <lineage>
        <taxon>Eukaryota</taxon>
        <taxon>Metamonada</taxon>
        <taxon>Parabasalia</taxon>
        <taxon>Tritrichomonadida</taxon>
        <taxon>Tritrichomonadidae</taxon>
        <taxon>Tritrichomonas</taxon>
    </lineage>
</organism>
<dbReference type="HAMAP" id="MF_00528">
    <property type="entry name" value="Maf"/>
    <property type="match status" value="1"/>
</dbReference>
<keyword evidence="1" id="KW-0378">Hydrolase</keyword>
<proteinExistence type="inferred from homology"/>